<feature type="transmembrane region" description="Helical" evidence="1">
    <location>
        <begin position="249"/>
        <end position="270"/>
    </location>
</feature>
<evidence type="ECO:0000256" key="1">
    <source>
        <dbReference type="SAM" id="Phobius"/>
    </source>
</evidence>
<reference evidence="2" key="1">
    <citation type="submission" date="2019-01" db="EMBL/GenBank/DDBJ databases">
        <title>Draft genome sequences of three monokaryotic isolates of the white-rot basidiomycete fungus Dichomitus squalens.</title>
        <authorList>
            <consortium name="DOE Joint Genome Institute"/>
            <person name="Lopez S.C."/>
            <person name="Andreopoulos B."/>
            <person name="Pangilinan J."/>
            <person name="Lipzen A."/>
            <person name="Riley R."/>
            <person name="Ahrendt S."/>
            <person name="Ng V."/>
            <person name="Barry K."/>
            <person name="Daum C."/>
            <person name="Grigoriev I.V."/>
            <person name="Hilden K.S."/>
            <person name="Makela M.R."/>
            <person name="de Vries R.P."/>
        </authorList>
    </citation>
    <scope>NUCLEOTIDE SEQUENCE [LARGE SCALE GENOMIC DNA]</scope>
    <source>
        <strain evidence="2">OM18370.1</strain>
    </source>
</reference>
<gene>
    <name evidence="2" type="ORF">BD311DRAFT_869325</name>
</gene>
<dbReference type="OrthoDB" id="2757062at2759"/>
<feature type="transmembrane region" description="Helical" evidence="1">
    <location>
        <begin position="80"/>
        <end position="112"/>
    </location>
</feature>
<keyword evidence="1" id="KW-0812">Transmembrane</keyword>
<sequence length="438" mass="47250">MRRRSEPKLYGLRFLPVELKRLRGVPRFSRALFDPPMPDSATMSPTSSISLVSREVGANEAALSIITYFTSSESQSSVQLFIASVAFGVLTALVGVALAFLMQAILCALPILPMLTVPSQSSRVARSEIGSAAIPQHPSSILFNKRLHIMSQATTGITSSTYDADSSTASLERVVGIQSWMMTIAAGTNIIIGDAVVWWRACVVWSNKIVYFMGPPLLALTLVCGVINVHNSETGPTLQLQMLIGVDGFADAFMILSMVTNLLATSLIAYKAWESRQSMKAYFGSDGGAMATWRALALLVESGTIYCAMLMFLAVYQLRRPAQVTSTASAFAQTGWFFTDACLLPIAAIYPTFIIVLVAMKRSPIDRGISRVNGEREAEREAGALSTLAFNHSVVGTASTQYTVDSSVDRLGCQSDSEDVYRSMGSTNIEKSGPIGEV</sequence>
<proteinExistence type="predicted"/>
<feature type="transmembrane region" description="Helical" evidence="1">
    <location>
        <begin position="177"/>
        <end position="197"/>
    </location>
</feature>
<organism evidence="2">
    <name type="scientific">Dichomitus squalens</name>
    <dbReference type="NCBI Taxonomy" id="114155"/>
    <lineage>
        <taxon>Eukaryota</taxon>
        <taxon>Fungi</taxon>
        <taxon>Dikarya</taxon>
        <taxon>Basidiomycota</taxon>
        <taxon>Agaricomycotina</taxon>
        <taxon>Agaricomycetes</taxon>
        <taxon>Polyporales</taxon>
        <taxon>Polyporaceae</taxon>
        <taxon>Dichomitus</taxon>
    </lineage>
</organism>
<dbReference type="Proteomes" id="UP000292957">
    <property type="component" value="Unassembled WGS sequence"/>
</dbReference>
<name>A0A4Q9M6J7_9APHY</name>
<accession>A0A4Q9M6J7</accession>
<protein>
    <submittedName>
        <fullName evidence="2">Uncharacterized protein</fullName>
    </submittedName>
</protein>
<dbReference type="AlphaFoldDB" id="A0A4Q9M6J7"/>
<keyword evidence="1" id="KW-0472">Membrane</keyword>
<feature type="transmembrane region" description="Helical" evidence="1">
    <location>
        <begin position="209"/>
        <end position="229"/>
    </location>
</feature>
<keyword evidence="1" id="KW-1133">Transmembrane helix</keyword>
<evidence type="ECO:0000313" key="2">
    <source>
        <dbReference type="EMBL" id="TBU22575.1"/>
    </source>
</evidence>
<feature type="transmembrane region" description="Helical" evidence="1">
    <location>
        <begin position="291"/>
        <end position="316"/>
    </location>
</feature>
<feature type="transmembrane region" description="Helical" evidence="1">
    <location>
        <begin position="336"/>
        <end position="360"/>
    </location>
</feature>
<dbReference type="EMBL" id="ML143537">
    <property type="protein sequence ID" value="TBU22575.1"/>
    <property type="molecule type" value="Genomic_DNA"/>
</dbReference>